<dbReference type="OrthoDB" id="5279008at2759"/>
<feature type="domain" description="F-box" evidence="1">
    <location>
        <begin position="1"/>
        <end position="54"/>
    </location>
</feature>
<proteinExistence type="predicted"/>
<gene>
    <name evidence="2" type="ORF">NW762_008345</name>
</gene>
<evidence type="ECO:0000313" key="2">
    <source>
        <dbReference type="EMBL" id="KAJ4258199.1"/>
    </source>
</evidence>
<dbReference type="EMBL" id="JAOQAZ010000016">
    <property type="protein sequence ID" value="KAJ4258199.1"/>
    <property type="molecule type" value="Genomic_DNA"/>
</dbReference>
<reference evidence="2" key="1">
    <citation type="submission" date="2022-09" db="EMBL/GenBank/DDBJ databases">
        <title>Fusarium specimens isolated from Avocado Roots.</title>
        <authorList>
            <person name="Stajich J."/>
            <person name="Roper C."/>
            <person name="Heimlech-Rivalta G."/>
        </authorList>
    </citation>
    <scope>NUCLEOTIDE SEQUENCE</scope>
    <source>
        <strain evidence="2">CF00136</strain>
    </source>
</reference>
<dbReference type="InterPro" id="IPR001810">
    <property type="entry name" value="F-box_dom"/>
</dbReference>
<comment type="caution">
    <text evidence="2">The sequence shown here is derived from an EMBL/GenBank/DDBJ whole genome shotgun (WGS) entry which is preliminary data.</text>
</comment>
<accession>A0A9W8VFV0</accession>
<dbReference type="Proteomes" id="UP001152049">
    <property type="component" value="Unassembled WGS sequence"/>
</dbReference>
<keyword evidence="3" id="KW-1185">Reference proteome</keyword>
<protein>
    <recommendedName>
        <fullName evidence="1">F-box domain-containing protein</fullName>
    </recommendedName>
</protein>
<organism evidence="2 3">
    <name type="scientific">Fusarium torreyae</name>
    <dbReference type="NCBI Taxonomy" id="1237075"/>
    <lineage>
        <taxon>Eukaryota</taxon>
        <taxon>Fungi</taxon>
        <taxon>Dikarya</taxon>
        <taxon>Ascomycota</taxon>
        <taxon>Pezizomycotina</taxon>
        <taxon>Sordariomycetes</taxon>
        <taxon>Hypocreomycetidae</taxon>
        <taxon>Hypocreales</taxon>
        <taxon>Nectriaceae</taxon>
        <taxon>Fusarium</taxon>
    </lineage>
</organism>
<name>A0A9W8VFV0_9HYPO</name>
<evidence type="ECO:0000259" key="1">
    <source>
        <dbReference type="PROSITE" id="PS50181"/>
    </source>
</evidence>
<dbReference type="AlphaFoldDB" id="A0A9W8VFV0"/>
<sequence length="262" mass="30049">MASLLRLPTEVLHLMAQFVPRDDLMALRQSCRRSNEGSTHVFGREYFHSRYVRLERPSLQALVPIAEHPVFGPSLHHLKFCNEHVAGPDKRNEAWGYPYRDDIPDCSPGSVYGTLLQDQKELFRGEDLEYLMRAAKHLINCKSMTLIDYPPENAPGRSDEADQGPIRFSCRGLQDDEFMNRLISHMRRMCNMIPIENLSITFLTEDDYRCVEAINPGNFVSFLELSTLDNRTISTITSLELGMQSPWDSEYSNFDANAMIPD</sequence>
<dbReference type="PROSITE" id="PS50181">
    <property type="entry name" value="FBOX"/>
    <property type="match status" value="1"/>
</dbReference>
<evidence type="ECO:0000313" key="3">
    <source>
        <dbReference type="Proteomes" id="UP001152049"/>
    </source>
</evidence>